<keyword evidence="4" id="KW-0677">Repeat</keyword>
<dbReference type="PANTHER" id="PTHR24020:SF20">
    <property type="entry name" value="PH DOMAIN-CONTAINING PROTEIN"/>
    <property type="match status" value="1"/>
</dbReference>
<dbReference type="Proteomes" id="UP000683360">
    <property type="component" value="Unassembled WGS sequence"/>
</dbReference>
<dbReference type="SUPFAM" id="SSF53300">
    <property type="entry name" value="vWA-like"/>
    <property type="match status" value="3"/>
</dbReference>
<evidence type="ECO:0000259" key="7">
    <source>
        <dbReference type="PROSITE" id="PS50026"/>
    </source>
</evidence>
<keyword evidence="2 6" id="KW-0245">EGF-like domain</keyword>
<keyword evidence="10" id="KW-1185">Reference proteome</keyword>
<dbReference type="EMBL" id="CAJPWZ010002915">
    <property type="protein sequence ID" value="CAG2247815.1"/>
    <property type="molecule type" value="Genomic_DNA"/>
</dbReference>
<proteinExistence type="predicted"/>
<evidence type="ECO:0000259" key="8">
    <source>
        <dbReference type="PROSITE" id="PS50234"/>
    </source>
</evidence>
<dbReference type="PROSITE" id="PS50234">
    <property type="entry name" value="VWFA"/>
    <property type="match status" value="3"/>
</dbReference>
<dbReference type="Gene3D" id="2.10.25.10">
    <property type="entry name" value="Laminin"/>
    <property type="match status" value="2"/>
</dbReference>
<comment type="caution">
    <text evidence="6">Lacks conserved residue(s) required for the propagation of feature annotation.</text>
</comment>
<evidence type="ECO:0000256" key="1">
    <source>
        <dbReference type="ARBA" id="ARBA00022473"/>
    </source>
</evidence>
<dbReference type="Pfam" id="PF00092">
    <property type="entry name" value="VWA"/>
    <property type="match status" value="3"/>
</dbReference>
<feature type="disulfide bond" evidence="6">
    <location>
        <begin position="305"/>
        <end position="314"/>
    </location>
</feature>
<dbReference type="PROSITE" id="PS00022">
    <property type="entry name" value="EGF_1"/>
    <property type="match status" value="1"/>
</dbReference>
<dbReference type="PROSITE" id="PS01186">
    <property type="entry name" value="EGF_2"/>
    <property type="match status" value="1"/>
</dbReference>
<dbReference type="FunFam" id="2.10.25.10:FF:000080">
    <property type="entry name" value="Neurogenic locus notch 1"/>
    <property type="match status" value="1"/>
</dbReference>
<dbReference type="PANTHER" id="PTHR24020">
    <property type="entry name" value="COLLAGEN ALPHA"/>
    <property type="match status" value="1"/>
</dbReference>
<feature type="domain" description="EGF-like" evidence="7">
    <location>
        <begin position="276"/>
        <end position="315"/>
    </location>
</feature>
<dbReference type="SMART" id="SM00327">
    <property type="entry name" value="VWA"/>
    <property type="match status" value="2"/>
</dbReference>
<dbReference type="SUPFAM" id="SSF57196">
    <property type="entry name" value="EGF/Laminin"/>
    <property type="match status" value="1"/>
</dbReference>
<dbReference type="SMART" id="SM00181">
    <property type="entry name" value="EGF"/>
    <property type="match status" value="2"/>
</dbReference>
<dbReference type="OrthoDB" id="5565075at2759"/>
<dbReference type="InterPro" id="IPR050525">
    <property type="entry name" value="ECM_Assembly_Org"/>
</dbReference>
<reference evidence="9" key="1">
    <citation type="submission" date="2021-03" db="EMBL/GenBank/DDBJ databases">
        <authorList>
            <person name="Bekaert M."/>
        </authorList>
    </citation>
    <scope>NUCLEOTIDE SEQUENCE</scope>
</reference>
<evidence type="ECO:0000313" key="9">
    <source>
        <dbReference type="EMBL" id="CAG2247815.1"/>
    </source>
</evidence>
<feature type="domain" description="EGF-like" evidence="7">
    <location>
        <begin position="317"/>
        <end position="353"/>
    </location>
</feature>
<feature type="domain" description="VWFA" evidence="8">
    <location>
        <begin position="363"/>
        <end position="406"/>
    </location>
</feature>
<dbReference type="PROSITE" id="PS00010">
    <property type="entry name" value="ASX_HYDROXYL"/>
    <property type="match status" value="1"/>
</dbReference>
<evidence type="ECO:0000256" key="3">
    <source>
        <dbReference type="ARBA" id="ARBA00022729"/>
    </source>
</evidence>
<dbReference type="GO" id="GO:0005509">
    <property type="term" value="F:calcium ion binding"/>
    <property type="evidence" value="ECO:0007669"/>
    <property type="project" value="InterPro"/>
</dbReference>
<evidence type="ECO:0000256" key="5">
    <source>
        <dbReference type="ARBA" id="ARBA00023157"/>
    </source>
</evidence>
<keyword evidence="5 6" id="KW-1015">Disulfide bond</keyword>
<gene>
    <name evidence="9" type="ORF">MEDL_59716</name>
</gene>
<comment type="caution">
    <text evidence="9">The sequence shown here is derived from an EMBL/GenBank/DDBJ whole genome shotgun (WGS) entry which is preliminary data.</text>
</comment>
<dbReference type="InterPro" id="IPR001881">
    <property type="entry name" value="EGF-like_Ca-bd_dom"/>
</dbReference>
<accession>A0A8S3V2D1</accession>
<organism evidence="9 10">
    <name type="scientific">Mytilus edulis</name>
    <name type="common">Blue mussel</name>
    <dbReference type="NCBI Taxonomy" id="6550"/>
    <lineage>
        <taxon>Eukaryota</taxon>
        <taxon>Metazoa</taxon>
        <taxon>Spiralia</taxon>
        <taxon>Lophotrochozoa</taxon>
        <taxon>Mollusca</taxon>
        <taxon>Bivalvia</taxon>
        <taxon>Autobranchia</taxon>
        <taxon>Pteriomorphia</taxon>
        <taxon>Mytilida</taxon>
        <taxon>Mytiloidea</taxon>
        <taxon>Mytilidae</taxon>
        <taxon>Mytilinae</taxon>
        <taxon>Mytilus</taxon>
    </lineage>
</organism>
<sequence length="690" mass="76383">MFSNGKEPEAKSSLNCTKEFNSPTSLKFDITFGKIDDKRSRASFSNILPSSDSIKDWLSNTSGEFLYNRDQQISDKMIPIWVLLPLLLSRNGGAEADIGFLIDESGSVGATNFQKNLDFVKQFVDVFDIGNTAVKISTFAFHTSMGNGFHFSCCNDKASIKSNVDNISYNRGSQDFEMALSFSKNSMFQSINGARDFSLKILMFFTDGRSSVQDGGSLLHQLGIIVYAVGVGNGVNRNQLDKIATNQSYVFMVSSYADLVGQVYNDIKSKTCTDVLTNPCQRSPQPCQNQGTCIWTGGSKYTCLCPEGFTDHNCQTDIDYCVGVTCNNGGTCIDGLTSFTCSCAEYYTGKYCGLDMCKPYPTDVIFVIDSSNSCSPEYFNITKNFIKSVTKKWEITVNNFQVAIVSNRVVSSSQVKKYIIVLSDGLPSTPSMISTVSGHRIETLAVAVGEDVSHHFLSVITGGSEKIFPYNNDRLWHYMMNALIDQSCDICQRSEEGDVLFAVDTSNGWQNLDLATKVPTIINKILSGLKLGPMNKQIALLTFASSSYLRFDFNKYNNETERQNLQRQLSSFVKTTDTNTNITALINSANALLFDSETGARVSAKKFLVVFSKYQNDVTIEESILIKTLKENVEIFVVGLDNSDEQFQVMLDIASTSFHIGIDGDMSVNSIDTYISSLLEQTNTVYCELR</sequence>
<keyword evidence="3" id="KW-0732">Signal</keyword>
<feature type="disulfide bond" evidence="6">
    <location>
        <begin position="343"/>
        <end position="352"/>
    </location>
</feature>
<evidence type="ECO:0000256" key="4">
    <source>
        <dbReference type="ARBA" id="ARBA00022737"/>
    </source>
</evidence>
<dbReference type="PROSITE" id="PS50026">
    <property type="entry name" value="EGF_3"/>
    <property type="match status" value="2"/>
</dbReference>
<name>A0A8S3V2D1_MYTED</name>
<dbReference type="Pfam" id="PF00008">
    <property type="entry name" value="EGF"/>
    <property type="match status" value="2"/>
</dbReference>
<dbReference type="SMART" id="SM00179">
    <property type="entry name" value="EGF_CA"/>
    <property type="match status" value="2"/>
</dbReference>
<dbReference type="Gene3D" id="3.40.50.410">
    <property type="entry name" value="von Willebrand factor, type A domain"/>
    <property type="match status" value="3"/>
</dbReference>
<dbReference type="FunFam" id="2.10.25.10:FF:000118">
    <property type="entry name" value="protein delta homolog 2"/>
    <property type="match status" value="1"/>
</dbReference>
<evidence type="ECO:0000256" key="6">
    <source>
        <dbReference type="PROSITE-ProRule" id="PRU00076"/>
    </source>
</evidence>
<dbReference type="InterPro" id="IPR000742">
    <property type="entry name" value="EGF"/>
</dbReference>
<keyword evidence="1" id="KW-0217">Developmental protein</keyword>
<dbReference type="InterPro" id="IPR036465">
    <property type="entry name" value="vWFA_dom_sf"/>
</dbReference>
<feature type="domain" description="VWFA" evidence="8">
    <location>
        <begin position="97"/>
        <end position="267"/>
    </location>
</feature>
<dbReference type="CDD" id="cd00054">
    <property type="entry name" value="EGF_CA"/>
    <property type="match status" value="2"/>
</dbReference>
<protein>
    <submittedName>
        <fullName evidence="9">Uncharacterized protein</fullName>
    </submittedName>
</protein>
<feature type="domain" description="VWFA" evidence="8">
    <location>
        <begin position="498"/>
        <end position="682"/>
    </location>
</feature>
<dbReference type="InterPro" id="IPR000152">
    <property type="entry name" value="EGF-type_Asp/Asn_hydroxyl_site"/>
</dbReference>
<dbReference type="AlphaFoldDB" id="A0A8S3V2D1"/>
<dbReference type="InterPro" id="IPR002035">
    <property type="entry name" value="VWF_A"/>
</dbReference>
<evidence type="ECO:0000256" key="2">
    <source>
        <dbReference type="ARBA" id="ARBA00022536"/>
    </source>
</evidence>
<evidence type="ECO:0000313" key="10">
    <source>
        <dbReference type="Proteomes" id="UP000683360"/>
    </source>
</evidence>